<dbReference type="Bgee" id="ENSPREG00000001886">
    <property type="expression patterns" value="Expressed in head and 1 other cell type or tissue"/>
</dbReference>
<evidence type="ECO:0000313" key="4">
    <source>
        <dbReference type="Ensembl" id="ENSPREP00000002590.1"/>
    </source>
</evidence>
<dbReference type="Pfam" id="PF00017">
    <property type="entry name" value="SH2"/>
    <property type="match status" value="1"/>
</dbReference>
<dbReference type="InterPro" id="IPR000980">
    <property type="entry name" value="SH2"/>
</dbReference>
<feature type="domain" description="SH2" evidence="3">
    <location>
        <begin position="11"/>
        <end position="107"/>
    </location>
</feature>
<name>A0A3P9MZC9_POERE</name>
<dbReference type="PROSITE" id="PS50001">
    <property type="entry name" value="SH2"/>
    <property type="match status" value="1"/>
</dbReference>
<accession>A0A3P9MZC9</accession>
<sequence length="171" mass="19491">METEGAAVRSIYYGRIGSKVTEKLLEMFGRDGSFLLRDSETVPGAYCLCVRKAPFVHTYRLERDGGGWYLQDLRGRLLRFGTVESLIDHHRSHPACHQGVAPLSLPLDRATVPSNWIQGAMQNRFKSKKNKKKTPPLATACCYWCRQTPTHDRYESETSNGFDLQKKNLKK</sequence>
<dbReference type="GO" id="GO:0016477">
    <property type="term" value="P:cell migration"/>
    <property type="evidence" value="ECO:0007669"/>
    <property type="project" value="TreeGrafter"/>
</dbReference>
<evidence type="ECO:0000256" key="1">
    <source>
        <dbReference type="ARBA" id="ARBA00022999"/>
    </source>
</evidence>
<dbReference type="InterPro" id="IPR036860">
    <property type="entry name" value="SH2_dom_sf"/>
</dbReference>
<reference evidence="4" key="2">
    <citation type="submission" date="2025-08" db="UniProtKB">
        <authorList>
            <consortium name="Ensembl"/>
        </authorList>
    </citation>
    <scope>IDENTIFICATION</scope>
    <source>
        <strain evidence="4">Guanapo</strain>
    </source>
</reference>
<keyword evidence="5" id="KW-1185">Reference proteome</keyword>
<keyword evidence="1 2" id="KW-0727">SH2 domain</keyword>
<dbReference type="GO" id="GO:0007167">
    <property type="term" value="P:enzyme-linked receptor protein signaling pathway"/>
    <property type="evidence" value="ECO:0007669"/>
    <property type="project" value="TreeGrafter"/>
</dbReference>
<protein>
    <submittedName>
        <fullName evidence="4">SH2 domain-containing protein 1A-like</fullName>
    </submittedName>
</protein>
<dbReference type="InterPro" id="IPR051184">
    <property type="entry name" value="Tyrosine-phos_adapter"/>
</dbReference>
<dbReference type="GeneTree" id="ENSGT00940000168744"/>
<dbReference type="Ensembl" id="ENSPRET00000002638.1">
    <property type="protein sequence ID" value="ENSPREP00000002590.1"/>
    <property type="gene ID" value="ENSPREG00000001886.1"/>
</dbReference>
<dbReference type="GO" id="GO:0035591">
    <property type="term" value="F:signaling adaptor activity"/>
    <property type="evidence" value="ECO:0007669"/>
    <property type="project" value="TreeGrafter"/>
</dbReference>
<dbReference type="GO" id="GO:0030971">
    <property type="term" value="F:receptor tyrosine kinase binding"/>
    <property type="evidence" value="ECO:0007669"/>
    <property type="project" value="TreeGrafter"/>
</dbReference>
<organism evidence="4 5">
    <name type="scientific">Poecilia reticulata</name>
    <name type="common">Guppy</name>
    <name type="synonym">Acanthophacelus reticulatus</name>
    <dbReference type="NCBI Taxonomy" id="8081"/>
    <lineage>
        <taxon>Eukaryota</taxon>
        <taxon>Metazoa</taxon>
        <taxon>Chordata</taxon>
        <taxon>Craniata</taxon>
        <taxon>Vertebrata</taxon>
        <taxon>Euteleostomi</taxon>
        <taxon>Actinopterygii</taxon>
        <taxon>Neopterygii</taxon>
        <taxon>Teleostei</taxon>
        <taxon>Neoteleostei</taxon>
        <taxon>Acanthomorphata</taxon>
        <taxon>Ovalentaria</taxon>
        <taxon>Atherinomorphae</taxon>
        <taxon>Cyprinodontiformes</taxon>
        <taxon>Poeciliidae</taxon>
        <taxon>Poeciliinae</taxon>
        <taxon>Poecilia</taxon>
    </lineage>
</organism>
<dbReference type="AlphaFoldDB" id="A0A3P9MZC9"/>
<reference evidence="4" key="3">
    <citation type="submission" date="2025-09" db="UniProtKB">
        <authorList>
            <consortium name="Ensembl"/>
        </authorList>
    </citation>
    <scope>IDENTIFICATION</scope>
    <source>
        <strain evidence="4">Guanapo</strain>
    </source>
</reference>
<reference evidence="5" key="1">
    <citation type="submission" date="2013-11" db="EMBL/GenBank/DDBJ databases">
        <title>The genomic landscape of the Guanapo guppy.</title>
        <authorList>
            <person name="Kuenstner A."/>
            <person name="Dreyer C."/>
        </authorList>
    </citation>
    <scope>NUCLEOTIDE SEQUENCE</scope>
    <source>
        <strain evidence="5">Guanapo</strain>
    </source>
</reference>
<evidence type="ECO:0000259" key="3">
    <source>
        <dbReference type="PROSITE" id="PS50001"/>
    </source>
</evidence>
<dbReference type="Proteomes" id="UP000242638">
    <property type="component" value="Unassembled WGS sequence"/>
</dbReference>
<dbReference type="STRING" id="8081.ENSPREP00000002590"/>
<dbReference type="PRINTS" id="PR00401">
    <property type="entry name" value="SH2DOMAIN"/>
</dbReference>
<dbReference type="PANTHER" id="PTHR19969:SF5">
    <property type="entry name" value="CRK-LIKE PROTEIN"/>
    <property type="match status" value="1"/>
</dbReference>
<dbReference type="PANTHER" id="PTHR19969">
    <property type="entry name" value="SH2-SH3 ADAPTOR PROTEIN-RELATED"/>
    <property type="match status" value="1"/>
</dbReference>
<proteinExistence type="predicted"/>
<dbReference type="SUPFAM" id="SSF55550">
    <property type="entry name" value="SH2 domain"/>
    <property type="match status" value="1"/>
</dbReference>
<evidence type="ECO:0000256" key="2">
    <source>
        <dbReference type="PROSITE-ProRule" id="PRU00191"/>
    </source>
</evidence>
<dbReference type="Gene3D" id="3.30.505.10">
    <property type="entry name" value="SH2 domain"/>
    <property type="match status" value="1"/>
</dbReference>
<dbReference type="SMART" id="SM00252">
    <property type="entry name" value="SH2"/>
    <property type="match status" value="1"/>
</dbReference>
<evidence type="ECO:0000313" key="5">
    <source>
        <dbReference type="Proteomes" id="UP000242638"/>
    </source>
</evidence>
<dbReference type="GO" id="GO:0005737">
    <property type="term" value="C:cytoplasm"/>
    <property type="evidence" value="ECO:0007669"/>
    <property type="project" value="TreeGrafter"/>
</dbReference>